<evidence type="ECO:0000313" key="6">
    <source>
        <dbReference type="Proteomes" id="UP000824890"/>
    </source>
</evidence>
<dbReference type="PANTHER" id="PTHR11760">
    <property type="entry name" value="30S/40S RIBOSOMAL PROTEIN S3"/>
    <property type="match status" value="1"/>
</dbReference>
<evidence type="ECO:0000313" key="5">
    <source>
        <dbReference type="EMBL" id="KAH0863612.1"/>
    </source>
</evidence>
<keyword evidence="4" id="KW-0472">Membrane</keyword>
<dbReference type="Gene3D" id="3.30.1140.32">
    <property type="entry name" value="Ribosomal protein S3, C-terminal domain"/>
    <property type="match status" value="1"/>
</dbReference>
<sequence length="212" mass="24366">MEHRNPFSLILSSILLPVEFSTSSLKRLRMLLQLLKPLILDEKECSFSFHVFRNQDRFFSEALAPNYLFGNYRSSNQPYGFQRLEHPARRRGKFVVDGVFYAKLYEVLTRELAEDGVEVRVTPMRTWIIIRATCTQNVLVVISLAGFGIILYMACYNVFRFVMKSGAKGCEIIVCGKLRAARAKSMNFKSFESFNQNLTVYLSLIVFSPNSS</sequence>
<keyword evidence="6" id="KW-1185">Reference proteome</keyword>
<keyword evidence="4" id="KW-1133">Transmembrane helix</keyword>
<evidence type="ECO:0000256" key="3">
    <source>
        <dbReference type="ARBA" id="ARBA00023274"/>
    </source>
</evidence>
<comment type="similarity">
    <text evidence="1">Belongs to the universal ribosomal protein uS3 family.</text>
</comment>
<evidence type="ECO:0000256" key="1">
    <source>
        <dbReference type="ARBA" id="ARBA00010761"/>
    </source>
</evidence>
<keyword evidence="3" id="KW-0687">Ribonucleoprotein</keyword>
<evidence type="ECO:0000256" key="2">
    <source>
        <dbReference type="ARBA" id="ARBA00022980"/>
    </source>
</evidence>
<organism evidence="5 6">
    <name type="scientific">Brassica napus</name>
    <name type="common">Rape</name>
    <dbReference type="NCBI Taxonomy" id="3708"/>
    <lineage>
        <taxon>Eukaryota</taxon>
        <taxon>Viridiplantae</taxon>
        <taxon>Streptophyta</taxon>
        <taxon>Embryophyta</taxon>
        <taxon>Tracheophyta</taxon>
        <taxon>Spermatophyta</taxon>
        <taxon>Magnoliopsida</taxon>
        <taxon>eudicotyledons</taxon>
        <taxon>Gunneridae</taxon>
        <taxon>Pentapetalae</taxon>
        <taxon>rosids</taxon>
        <taxon>malvids</taxon>
        <taxon>Brassicales</taxon>
        <taxon>Brassicaceae</taxon>
        <taxon>Brassiceae</taxon>
        <taxon>Brassica</taxon>
    </lineage>
</organism>
<proteinExistence type="inferred from homology"/>
<gene>
    <name evidence="5" type="ORF">HID58_080823</name>
</gene>
<feature type="transmembrane region" description="Helical" evidence="4">
    <location>
        <begin position="138"/>
        <end position="159"/>
    </location>
</feature>
<name>A0ABQ7Y5Z7_BRANA</name>
<protein>
    <submittedName>
        <fullName evidence="5">Uncharacterized protein</fullName>
    </submittedName>
</protein>
<dbReference type="Gene3D" id="3.30.300.20">
    <property type="match status" value="1"/>
</dbReference>
<reference evidence="5 6" key="1">
    <citation type="submission" date="2021-05" db="EMBL/GenBank/DDBJ databases">
        <title>Genome Assembly of Synthetic Allotetraploid Brassica napus Reveals Homoeologous Exchanges between Subgenomes.</title>
        <authorList>
            <person name="Davis J.T."/>
        </authorList>
    </citation>
    <scope>NUCLEOTIDE SEQUENCE [LARGE SCALE GENOMIC DNA]</scope>
    <source>
        <strain evidence="6">cv. Da-Ae</strain>
        <tissue evidence="5">Seedling</tissue>
    </source>
</reference>
<dbReference type="InterPro" id="IPR057258">
    <property type="entry name" value="Ribosomal_uS3"/>
</dbReference>
<keyword evidence="2" id="KW-0689">Ribosomal protein</keyword>
<dbReference type="PANTHER" id="PTHR11760:SF69">
    <property type="entry name" value="SMALL RIBOSOMAL SUBUNIT PROTEIN US3X-RELATED"/>
    <property type="match status" value="1"/>
</dbReference>
<evidence type="ECO:0000256" key="4">
    <source>
        <dbReference type="SAM" id="Phobius"/>
    </source>
</evidence>
<accession>A0ABQ7Y5Z7</accession>
<dbReference type="InterPro" id="IPR036419">
    <property type="entry name" value="Ribosomal_S3_C_sf"/>
</dbReference>
<dbReference type="SUPFAM" id="SSF54821">
    <property type="entry name" value="Ribosomal protein S3 C-terminal domain"/>
    <property type="match status" value="1"/>
</dbReference>
<keyword evidence="4" id="KW-0812">Transmembrane</keyword>
<dbReference type="InterPro" id="IPR015946">
    <property type="entry name" value="KH_dom-like_a/b"/>
</dbReference>
<dbReference type="Proteomes" id="UP000824890">
    <property type="component" value="Unassembled WGS sequence"/>
</dbReference>
<comment type="caution">
    <text evidence="5">The sequence shown here is derived from an EMBL/GenBank/DDBJ whole genome shotgun (WGS) entry which is preliminary data.</text>
</comment>
<dbReference type="EMBL" id="JAGKQM010000018">
    <property type="protein sequence ID" value="KAH0863612.1"/>
    <property type="molecule type" value="Genomic_DNA"/>
</dbReference>